<name>A0A6J7C4S8_9ZZZZ</name>
<dbReference type="EMBL" id="CAFBND010000086">
    <property type="protein sequence ID" value="CAB4952255.1"/>
    <property type="molecule type" value="Genomic_DNA"/>
</dbReference>
<accession>A0A6J7C4S8</accession>
<evidence type="ECO:0000313" key="3">
    <source>
        <dbReference type="EMBL" id="CAB4952255.1"/>
    </source>
</evidence>
<evidence type="ECO:0000256" key="1">
    <source>
        <dbReference type="SAM" id="MobiDB-lite"/>
    </source>
</evidence>
<dbReference type="EMBL" id="CAFBIZ010000186">
    <property type="protein sequence ID" value="CAB4851678.1"/>
    <property type="molecule type" value="Genomic_DNA"/>
</dbReference>
<gene>
    <name evidence="2" type="ORF">UFOPK3268_01318</name>
    <name evidence="3" type="ORF">UFOPK3752_01734</name>
</gene>
<evidence type="ECO:0000313" key="2">
    <source>
        <dbReference type="EMBL" id="CAB4851678.1"/>
    </source>
</evidence>
<reference evidence="2" key="1">
    <citation type="submission" date="2020-05" db="EMBL/GenBank/DDBJ databases">
        <authorList>
            <person name="Chiriac C."/>
            <person name="Salcher M."/>
            <person name="Ghai R."/>
            <person name="Kavagutti S V."/>
        </authorList>
    </citation>
    <scope>NUCLEOTIDE SEQUENCE</scope>
</reference>
<feature type="region of interest" description="Disordered" evidence="1">
    <location>
        <begin position="1"/>
        <end position="71"/>
    </location>
</feature>
<protein>
    <submittedName>
        <fullName evidence="2">Unannotated protein</fullName>
    </submittedName>
</protein>
<sequence>MIPLDRTRRTSTGEVASSLPDSRRDEAVPTPLQVGTTNSEVGAGMAASATPETIEKPPTVSPGWRRTPAGLRPVRRGRQARWLIR</sequence>
<dbReference type="AlphaFoldDB" id="A0A6J7C4S8"/>
<organism evidence="2">
    <name type="scientific">freshwater metagenome</name>
    <dbReference type="NCBI Taxonomy" id="449393"/>
    <lineage>
        <taxon>unclassified sequences</taxon>
        <taxon>metagenomes</taxon>
        <taxon>ecological metagenomes</taxon>
    </lineage>
</organism>
<proteinExistence type="predicted"/>